<protein>
    <submittedName>
        <fullName evidence="2">Uncharacterized protein</fullName>
    </submittedName>
</protein>
<evidence type="ECO:0000313" key="2">
    <source>
        <dbReference type="EMBL" id="SHG61303.1"/>
    </source>
</evidence>
<keyword evidence="3" id="KW-1185">Reference proteome</keyword>
<accession>A0A1M5LA58</accession>
<keyword evidence="1" id="KW-0175">Coiled coil</keyword>
<dbReference type="Proteomes" id="UP000243255">
    <property type="component" value="Unassembled WGS sequence"/>
</dbReference>
<reference evidence="3" key="1">
    <citation type="submission" date="2016-11" db="EMBL/GenBank/DDBJ databases">
        <authorList>
            <person name="Varghese N."/>
            <person name="Submissions S."/>
        </authorList>
    </citation>
    <scope>NUCLEOTIDE SEQUENCE [LARGE SCALE GENOMIC DNA]</scope>
    <source>
        <strain evidence="3">DSM 2635</strain>
    </source>
</reference>
<feature type="coiled-coil region" evidence="1">
    <location>
        <begin position="61"/>
        <end position="88"/>
    </location>
</feature>
<evidence type="ECO:0000256" key="1">
    <source>
        <dbReference type="SAM" id="Coils"/>
    </source>
</evidence>
<dbReference type="STRING" id="1121321.SAMN04488530_10439"/>
<organism evidence="2 3">
    <name type="scientific">Asaccharospora irregularis DSM 2635</name>
    <dbReference type="NCBI Taxonomy" id="1121321"/>
    <lineage>
        <taxon>Bacteria</taxon>
        <taxon>Bacillati</taxon>
        <taxon>Bacillota</taxon>
        <taxon>Clostridia</taxon>
        <taxon>Peptostreptococcales</taxon>
        <taxon>Peptostreptococcaceae</taxon>
        <taxon>Asaccharospora</taxon>
    </lineage>
</organism>
<proteinExistence type="predicted"/>
<gene>
    <name evidence="2" type="ORF">SAMN04488530_10439</name>
</gene>
<sequence length="101" mass="12116">MDINIKYIYPETVFIIREINLFRIVDLNIKETIVFYARMIRNEYEICMLNTSIGNTIGILKVDNTEKFDELIDKIKREEENIKKIKNLSDIENYILKILKN</sequence>
<evidence type="ECO:0000313" key="3">
    <source>
        <dbReference type="Proteomes" id="UP000243255"/>
    </source>
</evidence>
<dbReference type="AlphaFoldDB" id="A0A1M5LA58"/>
<dbReference type="EMBL" id="FQWX01000004">
    <property type="protein sequence ID" value="SHG61303.1"/>
    <property type="molecule type" value="Genomic_DNA"/>
</dbReference>
<name>A0A1M5LA58_9FIRM</name>